<dbReference type="Gene3D" id="3.30.1330.80">
    <property type="entry name" value="Hypothetical protein, similar to alpha- acetolactate decarboxylase, domain 2"/>
    <property type="match status" value="1"/>
</dbReference>
<proteinExistence type="predicted"/>
<dbReference type="EMBL" id="CP000478">
    <property type="protein sequence ID" value="ABK16818.1"/>
    <property type="molecule type" value="Genomic_DNA"/>
</dbReference>
<organism evidence="2 3">
    <name type="scientific">Syntrophobacter fumaroxidans (strain DSM 10017 / MPOB)</name>
    <dbReference type="NCBI Taxonomy" id="335543"/>
    <lineage>
        <taxon>Bacteria</taxon>
        <taxon>Pseudomonadati</taxon>
        <taxon>Thermodesulfobacteriota</taxon>
        <taxon>Syntrophobacteria</taxon>
        <taxon>Syntrophobacterales</taxon>
        <taxon>Syntrophobacteraceae</taxon>
        <taxon>Syntrophobacter</taxon>
    </lineage>
</organism>
<dbReference type="Pfam" id="PF03479">
    <property type="entry name" value="PCC"/>
    <property type="match status" value="1"/>
</dbReference>
<dbReference type="STRING" id="335543.Sfum_1125"/>
<dbReference type="PROSITE" id="PS51742">
    <property type="entry name" value="PPC"/>
    <property type="match status" value="1"/>
</dbReference>
<gene>
    <name evidence="2" type="ordered locus">Sfum_1125</name>
</gene>
<dbReference type="eggNOG" id="COG1661">
    <property type="taxonomic scope" value="Bacteria"/>
</dbReference>
<sequence length="168" mass="18407">MGWGSRGTNRDDCGEWRKRMQYGVGEMGRIFVLRLEEGDQLPDIVEQFAEEHGIQRGLVFYVGGGADGSRLVVGPRENMEQGIVPMLHTLRGVHEVLAVGTLFPDDAGVPVLHLHAAAGREDKVAVGCARAGVKVWLVGEVVLLEIAGIEGRREKERGFSLLRFSSDE</sequence>
<dbReference type="InParanoid" id="A0LHB6"/>
<dbReference type="HOGENOM" id="CLU_114051_1_0_7"/>
<name>A0LHB6_SYNFM</name>
<dbReference type="AlphaFoldDB" id="A0LHB6"/>
<dbReference type="CDD" id="cd11378">
    <property type="entry name" value="DUF296"/>
    <property type="match status" value="1"/>
</dbReference>
<dbReference type="Proteomes" id="UP000001784">
    <property type="component" value="Chromosome"/>
</dbReference>
<accession>A0LHB6</accession>
<dbReference type="KEGG" id="sfu:Sfum_1125"/>
<evidence type="ECO:0000313" key="2">
    <source>
        <dbReference type="EMBL" id="ABK16818.1"/>
    </source>
</evidence>
<protein>
    <recommendedName>
        <fullName evidence="1">PPC domain-containing protein</fullName>
    </recommendedName>
</protein>
<dbReference type="SUPFAM" id="SSF117856">
    <property type="entry name" value="AF0104/ALDC/Ptd012-like"/>
    <property type="match status" value="1"/>
</dbReference>
<reference evidence="2 3" key="1">
    <citation type="submission" date="2006-10" db="EMBL/GenBank/DDBJ databases">
        <title>Complete sequence of Syntrophobacter fumaroxidans MPOB.</title>
        <authorList>
            <consortium name="US DOE Joint Genome Institute"/>
            <person name="Copeland A."/>
            <person name="Lucas S."/>
            <person name="Lapidus A."/>
            <person name="Barry K."/>
            <person name="Detter J.C."/>
            <person name="Glavina del Rio T."/>
            <person name="Hammon N."/>
            <person name="Israni S."/>
            <person name="Pitluck S."/>
            <person name="Goltsman E.G."/>
            <person name="Martinez M."/>
            <person name="Schmutz J."/>
            <person name="Larimer F."/>
            <person name="Land M."/>
            <person name="Hauser L."/>
            <person name="Kyrpides N."/>
            <person name="Kim E."/>
            <person name="Boone D.R."/>
            <person name="Brockman F."/>
            <person name="Culley D."/>
            <person name="Ferry J."/>
            <person name="Gunsalus R."/>
            <person name="McInerney M.J."/>
            <person name="Morrison M."/>
            <person name="Plugge C."/>
            <person name="Rohlin L."/>
            <person name="Scholten J."/>
            <person name="Sieber J."/>
            <person name="Stams A.J.M."/>
            <person name="Worm P."/>
            <person name="Henstra A.M."/>
            <person name="Richardson P."/>
        </authorList>
    </citation>
    <scope>NUCLEOTIDE SEQUENCE [LARGE SCALE GENOMIC DNA]</scope>
    <source>
        <strain evidence="3">DSM 10017 / MPOB</strain>
    </source>
</reference>
<dbReference type="InterPro" id="IPR005175">
    <property type="entry name" value="PPC_dom"/>
</dbReference>
<evidence type="ECO:0000313" key="3">
    <source>
        <dbReference type="Proteomes" id="UP000001784"/>
    </source>
</evidence>
<keyword evidence="3" id="KW-1185">Reference proteome</keyword>
<feature type="domain" description="PPC" evidence="1">
    <location>
        <begin position="25"/>
        <end position="167"/>
    </location>
</feature>
<evidence type="ECO:0000259" key="1">
    <source>
        <dbReference type="PROSITE" id="PS51742"/>
    </source>
</evidence>